<dbReference type="SUPFAM" id="SSF53623">
    <property type="entry name" value="MurD-like peptide ligases, catalytic domain"/>
    <property type="match status" value="1"/>
</dbReference>
<feature type="binding site" evidence="7">
    <location>
        <begin position="123"/>
        <end position="129"/>
    </location>
    <ligand>
        <name>ATP</name>
        <dbReference type="ChEBI" id="CHEBI:30616"/>
    </ligand>
</feature>
<evidence type="ECO:0000256" key="4">
    <source>
        <dbReference type="ARBA" id="ARBA00022598"/>
    </source>
</evidence>
<evidence type="ECO:0000256" key="8">
    <source>
        <dbReference type="RuleBase" id="RU003664"/>
    </source>
</evidence>
<comment type="similarity">
    <text evidence="7">Belongs to the MurCDEF family.</text>
</comment>
<dbReference type="NCBIfam" id="TIGR01087">
    <property type="entry name" value="murD"/>
    <property type="match status" value="1"/>
</dbReference>
<evidence type="ECO:0000256" key="6">
    <source>
        <dbReference type="ARBA" id="ARBA00022840"/>
    </source>
</evidence>
<keyword evidence="4 7" id="KW-0436">Ligase</keyword>
<comment type="subcellular location">
    <subcellularLocation>
        <location evidence="1 7 8">Cytoplasm</location>
    </subcellularLocation>
</comment>
<dbReference type="Proteomes" id="UP000233654">
    <property type="component" value="Unassembled WGS sequence"/>
</dbReference>
<evidence type="ECO:0000256" key="7">
    <source>
        <dbReference type="HAMAP-Rule" id="MF_00639"/>
    </source>
</evidence>
<dbReference type="GO" id="GO:0071555">
    <property type="term" value="P:cell wall organization"/>
    <property type="evidence" value="ECO:0007669"/>
    <property type="project" value="UniProtKB-KW"/>
</dbReference>
<dbReference type="HAMAP" id="MF_00639">
    <property type="entry name" value="MurD"/>
    <property type="match status" value="1"/>
</dbReference>
<comment type="catalytic activity">
    <reaction evidence="7 8">
        <text>UDP-N-acetyl-alpha-D-muramoyl-L-alanine + D-glutamate + ATP = UDP-N-acetyl-alpha-D-muramoyl-L-alanyl-D-glutamate + ADP + phosphate + H(+)</text>
        <dbReference type="Rhea" id="RHEA:16429"/>
        <dbReference type="ChEBI" id="CHEBI:15378"/>
        <dbReference type="ChEBI" id="CHEBI:29986"/>
        <dbReference type="ChEBI" id="CHEBI:30616"/>
        <dbReference type="ChEBI" id="CHEBI:43474"/>
        <dbReference type="ChEBI" id="CHEBI:83898"/>
        <dbReference type="ChEBI" id="CHEBI:83900"/>
        <dbReference type="ChEBI" id="CHEBI:456216"/>
        <dbReference type="EC" id="6.3.2.9"/>
    </reaction>
</comment>
<evidence type="ECO:0000313" key="12">
    <source>
        <dbReference type="Proteomes" id="UP000233654"/>
    </source>
</evidence>
<keyword evidence="7 8" id="KW-0573">Peptidoglycan synthesis</keyword>
<dbReference type="Pfam" id="PF08245">
    <property type="entry name" value="Mur_ligase_M"/>
    <property type="match status" value="1"/>
</dbReference>
<dbReference type="Pfam" id="PF21799">
    <property type="entry name" value="MurD-like_N"/>
    <property type="match status" value="1"/>
</dbReference>
<name>A0A2N3G8D6_9ACTN</name>
<dbReference type="InterPro" id="IPR036615">
    <property type="entry name" value="Mur_ligase_C_dom_sf"/>
</dbReference>
<dbReference type="GO" id="GO:0005524">
    <property type="term" value="F:ATP binding"/>
    <property type="evidence" value="ECO:0007669"/>
    <property type="project" value="UniProtKB-UniRule"/>
</dbReference>
<evidence type="ECO:0000259" key="10">
    <source>
        <dbReference type="Pfam" id="PF08245"/>
    </source>
</evidence>
<evidence type="ECO:0000256" key="5">
    <source>
        <dbReference type="ARBA" id="ARBA00022741"/>
    </source>
</evidence>
<dbReference type="SUPFAM" id="SSF51984">
    <property type="entry name" value="MurCD N-terminal domain"/>
    <property type="match status" value="1"/>
</dbReference>
<dbReference type="AlphaFoldDB" id="A0A2N3G8D6"/>
<feature type="domain" description="Mur ligase C-terminal" evidence="9">
    <location>
        <begin position="321"/>
        <end position="444"/>
    </location>
</feature>
<dbReference type="InterPro" id="IPR005762">
    <property type="entry name" value="MurD"/>
</dbReference>
<dbReference type="Pfam" id="PF02875">
    <property type="entry name" value="Mur_ligase_C"/>
    <property type="match status" value="1"/>
</dbReference>
<comment type="function">
    <text evidence="7 8">Cell wall formation. Catalyzes the addition of glutamate to the nucleotide precursor UDP-N-acetylmuramoyl-L-alanine (UMA).</text>
</comment>
<evidence type="ECO:0000256" key="1">
    <source>
        <dbReference type="ARBA" id="ARBA00004496"/>
    </source>
</evidence>
<dbReference type="Gene3D" id="3.90.190.20">
    <property type="entry name" value="Mur ligase, C-terminal domain"/>
    <property type="match status" value="1"/>
</dbReference>
<reference evidence="11 12" key="1">
    <citation type="journal article" date="2017" name="ISME J.">
        <title>Potential for microbial H2 and metal transformations associated with novel bacteria and archaea in deep terrestrial subsurface sediments.</title>
        <authorList>
            <person name="Hernsdorf A.W."/>
            <person name="Amano Y."/>
            <person name="Miyakawa K."/>
            <person name="Ise K."/>
            <person name="Suzuki Y."/>
            <person name="Anantharaman K."/>
            <person name="Probst A."/>
            <person name="Burstein D."/>
            <person name="Thomas B.C."/>
            <person name="Banfield J.F."/>
        </authorList>
    </citation>
    <scope>NUCLEOTIDE SEQUENCE [LARGE SCALE GENOMIC DNA]</scope>
    <source>
        <strain evidence="11">HGW-Actinobacteria-3</strain>
    </source>
</reference>
<keyword evidence="5 7" id="KW-0547">Nucleotide-binding</keyword>
<dbReference type="GO" id="GO:0005737">
    <property type="term" value="C:cytoplasm"/>
    <property type="evidence" value="ECO:0007669"/>
    <property type="project" value="UniProtKB-SubCell"/>
</dbReference>
<dbReference type="GO" id="GO:0008360">
    <property type="term" value="P:regulation of cell shape"/>
    <property type="evidence" value="ECO:0007669"/>
    <property type="project" value="UniProtKB-KW"/>
</dbReference>
<gene>
    <name evidence="7 11" type="primary">murD</name>
    <name evidence="11" type="ORF">CVT63_00400</name>
</gene>
<feature type="domain" description="Mur ligase central" evidence="10">
    <location>
        <begin position="121"/>
        <end position="299"/>
    </location>
</feature>
<evidence type="ECO:0000313" key="11">
    <source>
        <dbReference type="EMBL" id="PKQ28864.1"/>
    </source>
</evidence>
<keyword evidence="7 8" id="KW-0132">Cell division</keyword>
<keyword evidence="7 8" id="KW-0131">Cell cycle</keyword>
<dbReference type="GO" id="GO:0051301">
    <property type="term" value="P:cell division"/>
    <property type="evidence" value="ECO:0007669"/>
    <property type="project" value="UniProtKB-KW"/>
</dbReference>
<dbReference type="EMBL" id="PHEX01000003">
    <property type="protein sequence ID" value="PKQ28864.1"/>
    <property type="molecule type" value="Genomic_DNA"/>
</dbReference>
<dbReference type="InterPro" id="IPR013221">
    <property type="entry name" value="Mur_ligase_cen"/>
</dbReference>
<keyword evidence="3 7" id="KW-0963">Cytoplasm</keyword>
<keyword evidence="7 8" id="KW-0133">Cell shape</keyword>
<proteinExistence type="inferred from homology"/>
<dbReference type="GO" id="GO:0009252">
    <property type="term" value="P:peptidoglycan biosynthetic process"/>
    <property type="evidence" value="ECO:0007669"/>
    <property type="project" value="UniProtKB-UniRule"/>
</dbReference>
<evidence type="ECO:0000256" key="3">
    <source>
        <dbReference type="ARBA" id="ARBA00022490"/>
    </source>
</evidence>
<dbReference type="PANTHER" id="PTHR43692">
    <property type="entry name" value="UDP-N-ACETYLMURAMOYLALANINE--D-GLUTAMATE LIGASE"/>
    <property type="match status" value="1"/>
</dbReference>
<sequence>MFPGAEMIEFAKKRVLVVGLGSSGEAAARVLLELCARPVLIDSSYAPARVEAVGALREAGVEVRLGVSVPDDIGSFDLVVASPGVPQGAPVLARSRHEGLKVVSELELGYRLLEENTFVAVTGTDGKTTTTRLVVAMLNRPGRRALECGNIGTPVVSLRGCVDSGDILVCEASSFQLQNIEKFRAKVSLVLNLAPDHFDWHENIEDYGRAKMRVIENMLPDDFLVYNADDSFCRQVASRANGVTIGFSSSESEEAAIRVVDGWIVTGAPLPQHRVLDTAGLKIAGSHNVENVMAAAGAALILGEDPSRVRDAAYGFKGLEHRCERVAVVGGVSFYNDSKATNPHAALSAVRSFSEPFVAIMGGRNKGLEFTELATAMRARMDDGMLLGVVLLGESSQEIEDAIHKARGHDVNRRVVVASDMEDSVRKAYEMATSGASVLFAPACASFDMFSDYKERGESFKAAVGMLEEGEMSGGAV</sequence>
<organism evidence="11 12">
    <name type="scientific">Candidatus Anoxymicrobium japonicum</name>
    <dbReference type="NCBI Taxonomy" id="2013648"/>
    <lineage>
        <taxon>Bacteria</taxon>
        <taxon>Bacillati</taxon>
        <taxon>Actinomycetota</taxon>
        <taxon>Candidatus Geothermincolia</taxon>
        <taxon>Candidatus Geothermincolales</taxon>
        <taxon>Candidatus Anoxymicrobiaceae</taxon>
        <taxon>Candidatus Anoxymicrobium</taxon>
    </lineage>
</organism>
<dbReference type="GO" id="GO:0008764">
    <property type="term" value="F:UDP-N-acetylmuramoylalanine-D-glutamate ligase activity"/>
    <property type="evidence" value="ECO:0007669"/>
    <property type="project" value="UniProtKB-UniRule"/>
</dbReference>
<dbReference type="InterPro" id="IPR036565">
    <property type="entry name" value="Mur-like_cat_sf"/>
</dbReference>
<dbReference type="UniPathway" id="UPA00219"/>
<dbReference type="PANTHER" id="PTHR43692:SF1">
    <property type="entry name" value="UDP-N-ACETYLMURAMOYLALANINE--D-GLUTAMATE LIGASE"/>
    <property type="match status" value="1"/>
</dbReference>
<keyword evidence="7 8" id="KW-0961">Cell wall biogenesis/degradation</keyword>
<comment type="caution">
    <text evidence="11">The sequence shown here is derived from an EMBL/GenBank/DDBJ whole genome shotgun (WGS) entry which is preliminary data.</text>
</comment>
<evidence type="ECO:0000256" key="2">
    <source>
        <dbReference type="ARBA" id="ARBA00004752"/>
    </source>
</evidence>
<accession>A0A2N3G8D6</accession>
<keyword evidence="6 7" id="KW-0067">ATP-binding</keyword>
<dbReference type="EC" id="6.3.2.9" evidence="7 8"/>
<protein>
    <recommendedName>
        <fullName evidence="7 8">UDP-N-acetylmuramoylalanine--D-glutamate ligase</fullName>
        <ecNumber evidence="7 8">6.3.2.9</ecNumber>
    </recommendedName>
    <alternativeName>
        <fullName evidence="7">D-glutamic acid-adding enzyme</fullName>
    </alternativeName>
    <alternativeName>
        <fullName evidence="7">UDP-N-acetylmuramoyl-L-alanyl-D-glutamate synthetase</fullName>
    </alternativeName>
</protein>
<evidence type="ECO:0000259" key="9">
    <source>
        <dbReference type="Pfam" id="PF02875"/>
    </source>
</evidence>
<dbReference type="Gene3D" id="3.40.1190.10">
    <property type="entry name" value="Mur-like, catalytic domain"/>
    <property type="match status" value="1"/>
</dbReference>
<comment type="pathway">
    <text evidence="2 7 8">Cell wall biogenesis; peptidoglycan biosynthesis.</text>
</comment>
<dbReference type="SUPFAM" id="SSF53244">
    <property type="entry name" value="MurD-like peptide ligases, peptide-binding domain"/>
    <property type="match status" value="1"/>
</dbReference>
<dbReference type="InterPro" id="IPR004101">
    <property type="entry name" value="Mur_ligase_C"/>
</dbReference>
<dbReference type="Gene3D" id="3.40.50.720">
    <property type="entry name" value="NAD(P)-binding Rossmann-like Domain"/>
    <property type="match status" value="1"/>
</dbReference>